<feature type="coiled-coil region" evidence="1">
    <location>
        <begin position="45"/>
        <end position="72"/>
    </location>
</feature>
<dbReference type="Proteomes" id="UP001230145">
    <property type="component" value="Unassembled WGS sequence"/>
</dbReference>
<evidence type="ECO:0000313" key="3">
    <source>
        <dbReference type="EMBL" id="MDP9832257.1"/>
    </source>
</evidence>
<comment type="caution">
    <text evidence="3">The sequence shown here is derived from an EMBL/GenBank/DDBJ whole genome shotgun (WGS) entry which is preliminary data.</text>
</comment>
<organism evidence="3 4">
    <name type="scientific">Trueperella abortisuis</name>
    <dbReference type="NCBI Taxonomy" id="445930"/>
    <lineage>
        <taxon>Bacteria</taxon>
        <taxon>Bacillati</taxon>
        <taxon>Actinomycetota</taxon>
        <taxon>Actinomycetes</taxon>
        <taxon>Actinomycetales</taxon>
        <taxon>Actinomycetaceae</taxon>
        <taxon>Trueperella</taxon>
    </lineage>
</organism>
<reference evidence="3 4" key="1">
    <citation type="submission" date="2023-07" db="EMBL/GenBank/DDBJ databases">
        <title>Sequencing the genomes of 1000 actinobacteria strains.</title>
        <authorList>
            <person name="Klenk H.-P."/>
        </authorList>
    </citation>
    <scope>NUCLEOTIDE SEQUENCE [LARGE SCALE GENOMIC DNA]</scope>
    <source>
        <strain evidence="3 4">DSM 19515</strain>
    </source>
</reference>
<name>A0ABT9PHQ8_9ACTO</name>
<gene>
    <name evidence="3" type="ORF">J2S45_000936</name>
</gene>
<dbReference type="Gene3D" id="1.10.287.1490">
    <property type="match status" value="1"/>
</dbReference>
<evidence type="ECO:0000259" key="2">
    <source>
        <dbReference type="Pfam" id="PF24481"/>
    </source>
</evidence>
<dbReference type="RefSeq" id="WP_307634692.1">
    <property type="nucleotide sequence ID" value="NZ_JAUSQL010000001.1"/>
</dbReference>
<proteinExistence type="predicted"/>
<dbReference type="Pfam" id="PF24481">
    <property type="entry name" value="CT398_CC"/>
    <property type="match status" value="1"/>
</dbReference>
<sequence length="244" mass="26878">MAHAPRSDQLRLLEVAELDAQLASLKTEAERHPLRAEVGAQMNLVAAKARELMEAKETLRATQAELEEAGQRTSKLADIVKDKQARLNAGTGMDSRQLLTLLSEIDANKEALEEASDAEYHLLERVEVAETEIANIEAQQAVLNEKIVTGRAELEEAIEAIERDAADVRRQREALYEPLADELKAAYERAQRSGGLTVIALHRNGETSAGVQISPIEANQIKNADPEEIHISEDYQCIVVLLDA</sequence>
<keyword evidence="1" id="KW-0175">Coiled coil</keyword>
<accession>A0ABT9PHQ8</accession>
<dbReference type="EMBL" id="JAUSQL010000001">
    <property type="protein sequence ID" value="MDP9832257.1"/>
    <property type="molecule type" value="Genomic_DNA"/>
</dbReference>
<evidence type="ECO:0000313" key="4">
    <source>
        <dbReference type="Proteomes" id="UP001230145"/>
    </source>
</evidence>
<dbReference type="InterPro" id="IPR056003">
    <property type="entry name" value="CT398_CC_hairpin"/>
</dbReference>
<evidence type="ECO:0000256" key="1">
    <source>
        <dbReference type="SAM" id="Coils"/>
    </source>
</evidence>
<feature type="coiled-coil region" evidence="1">
    <location>
        <begin position="126"/>
        <end position="171"/>
    </location>
</feature>
<keyword evidence="4" id="KW-1185">Reference proteome</keyword>
<feature type="domain" description="CT398-like coiled coil hairpin" evidence="2">
    <location>
        <begin position="15"/>
        <end position="194"/>
    </location>
</feature>
<protein>
    <submittedName>
        <fullName evidence="3">Nucleic acid-binding Zn-ribbon protein</fullName>
    </submittedName>
</protein>